<comment type="caution">
    <text evidence="7">The sequence shown here is derived from an EMBL/GenBank/DDBJ whole genome shotgun (WGS) entry which is preliminary data.</text>
</comment>
<comment type="similarity">
    <text evidence="2">Belongs to the bacterial solute-binding protein 5 family.</text>
</comment>
<gene>
    <name evidence="7" type="ORF">CGZ94_16960</name>
</gene>
<comment type="subcellular location">
    <subcellularLocation>
        <location evidence="1">Cell envelope</location>
    </subcellularLocation>
</comment>
<reference evidence="7 8" key="1">
    <citation type="submission" date="2017-07" db="EMBL/GenBank/DDBJ databases">
        <title>Draft whole genome sequences of clinical Proprionibacteriaceae strains.</title>
        <authorList>
            <person name="Bernier A.-M."/>
            <person name="Bernard K."/>
            <person name="Domingo M.-C."/>
        </authorList>
    </citation>
    <scope>NUCLEOTIDE SEQUENCE [LARGE SCALE GENOMIC DNA]</scope>
    <source>
        <strain evidence="7 8">NML 030167</strain>
    </source>
</reference>
<proteinExistence type="inferred from homology"/>
<accession>A0A255G441</accession>
<dbReference type="Pfam" id="PF00496">
    <property type="entry name" value="SBP_bac_5"/>
    <property type="match status" value="1"/>
</dbReference>
<dbReference type="GO" id="GO:0015833">
    <property type="term" value="P:peptide transport"/>
    <property type="evidence" value="ECO:0007669"/>
    <property type="project" value="TreeGrafter"/>
</dbReference>
<sequence length="481" mass="51720">MSSWWRRLGALLAAGGVLLATGCTATETKAAPTGPTDRPPTFATTARVTDIDPVAAVDEGSQMYAYNVFQRLMTVQIGSAALKPDLASECWYIDPLTYSCAVGRNRSFTSGRTLTSADVKFSLDRAMRLADRVPGSSARMLDSIASVETPEELRVDIKLKYPDSNIGYALASPAASIVDSRTFPADELLAQNQIPVGSGPYIPKARSLDELVLQRNGRYGGANGGHFNEVTVKTYSSLELMNRAIATGTVDLLWRVGAPPQTASTTYVPKVLPGADVSRLVWNPTSPQRTDAGLRQRVVAATSELRTLRRLLPAGVDSGVDTFPAGPVAAPEGPAQQVSLAVASRNDLALSLLPKVQQALEQAGLRVSVVENPGAADLLLDAGSTYTNTPVAWLQDWWDNPLPGQEQRNKELLQAYRTAPDVPARNRASRAMQEAATADATVLPLTQTDRTIYLIPAITVDEQYKNWLGPGFQLGVWGWTT</sequence>
<keyword evidence="8" id="KW-1185">Reference proteome</keyword>
<dbReference type="AlphaFoldDB" id="A0A255G441"/>
<dbReference type="PANTHER" id="PTHR30290:SF10">
    <property type="entry name" value="PERIPLASMIC OLIGOPEPTIDE-BINDING PROTEIN-RELATED"/>
    <property type="match status" value="1"/>
</dbReference>
<dbReference type="Gene3D" id="3.40.190.10">
    <property type="entry name" value="Periplasmic binding protein-like II"/>
    <property type="match status" value="1"/>
</dbReference>
<keyword evidence="4 5" id="KW-0732">Signal</keyword>
<dbReference type="Gene3D" id="3.10.105.10">
    <property type="entry name" value="Dipeptide-binding Protein, Domain 3"/>
    <property type="match status" value="1"/>
</dbReference>
<evidence type="ECO:0000259" key="6">
    <source>
        <dbReference type="Pfam" id="PF00496"/>
    </source>
</evidence>
<dbReference type="InterPro" id="IPR039424">
    <property type="entry name" value="SBP_5"/>
</dbReference>
<protein>
    <recommendedName>
        <fullName evidence="6">Solute-binding protein family 5 domain-containing protein</fullName>
    </recommendedName>
</protein>
<dbReference type="Proteomes" id="UP000215896">
    <property type="component" value="Unassembled WGS sequence"/>
</dbReference>
<feature type="chain" id="PRO_5041126170" description="Solute-binding protein family 5 domain-containing protein" evidence="5">
    <location>
        <begin position="26"/>
        <end position="481"/>
    </location>
</feature>
<evidence type="ECO:0000256" key="4">
    <source>
        <dbReference type="ARBA" id="ARBA00022729"/>
    </source>
</evidence>
<dbReference type="OrthoDB" id="9801912at2"/>
<evidence type="ECO:0000256" key="2">
    <source>
        <dbReference type="ARBA" id="ARBA00005695"/>
    </source>
</evidence>
<name>A0A255G441_9ACTN</name>
<keyword evidence="3" id="KW-0813">Transport</keyword>
<dbReference type="PANTHER" id="PTHR30290">
    <property type="entry name" value="PERIPLASMIC BINDING COMPONENT OF ABC TRANSPORTER"/>
    <property type="match status" value="1"/>
</dbReference>
<feature type="signal peptide" evidence="5">
    <location>
        <begin position="1"/>
        <end position="25"/>
    </location>
</feature>
<evidence type="ECO:0000256" key="3">
    <source>
        <dbReference type="ARBA" id="ARBA00022448"/>
    </source>
</evidence>
<evidence type="ECO:0000313" key="8">
    <source>
        <dbReference type="Proteomes" id="UP000215896"/>
    </source>
</evidence>
<dbReference type="SUPFAM" id="SSF53850">
    <property type="entry name" value="Periplasmic binding protein-like II"/>
    <property type="match status" value="1"/>
</dbReference>
<evidence type="ECO:0000256" key="1">
    <source>
        <dbReference type="ARBA" id="ARBA00004196"/>
    </source>
</evidence>
<organism evidence="7 8">
    <name type="scientific">Enemella evansiae</name>
    <dbReference type="NCBI Taxonomy" id="2016499"/>
    <lineage>
        <taxon>Bacteria</taxon>
        <taxon>Bacillati</taxon>
        <taxon>Actinomycetota</taxon>
        <taxon>Actinomycetes</taxon>
        <taxon>Propionibacteriales</taxon>
        <taxon>Propionibacteriaceae</taxon>
        <taxon>Enemella</taxon>
    </lineage>
</organism>
<dbReference type="InterPro" id="IPR000914">
    <property type="entry name" value="SBP_5_dom"/>
</dbReference>
<evidence type="ECO:0000313" key="7">
    <source>
        <dbReference type="EMBL" id="OYO10680.1"/>
    </source>
</evidence>
<dbReference type="EMBL" id="NMVO01000016">
    <property type="protein sequence ID" value="OYO10680.1"/>
    <property type="molecule type" value="Genomic_DNA"/>
</dbReference>
<accession>A0A4R6LWH4</accession>
<dbReference type="PROSITE" id="PS51257">
    <property type="entry name" value="PROKAR_LIPOPROTEIN"/>
    <property type="match status" value="1"/>
</dbReference>
<evidence type="ECO:0000256" key="5">
    <source>
        <dbReference type="SAM" id="SignalP"/>
    </source>
</evidence>
<dbReference type="RefSeq" id="WP_094358602.1">
    <property type="nucleotide sequence ID" value="NZ_NMVK01000016.1"/>
</dbReference>
<feature type="domain" description="Solute-binding protein family 5" evidence="6">
    <location>
        <begin position="82"/>
        <end position="296"/>
    </location>
</feature>
<dbReference type="GO" id="GO:0030313">
    <property type="term" value="C:cell envelope"/>
    <property type="evidence" value="ECO:0007669"/>
    <property type="project" value="UniProtKB-SubCell"/>
</dbReference>
<dbReference type="GO" id="GO:1904680">
    <property type="term" value="F:peptide transmembrane transporter activity"/>
    <property type="evidence" value="ECO:0007669"/>
    <property type="project" value="TreeGrafter"/>
</dbReference>